<dbReference type="InterPro" id="IPR041286">
    <property type="entry name" value="MBG_2"/>
</dbReference>
<sequence length="942" mass="94077">MGANSSSVVNSYSTGAVSGGNSVGGLLGSNSGAVTSSYWNLDTSGQPASPGGTGLTGAQMQQAVNFPGWDFTSIWTIYNGNTNPLLRTFMVPLTVTASGATKVYDAQPFAGGNGVSYSTAPDGNLLGTVSYAGTAQGAVDVGNYSIVASGLYSNQQGYVVSYVDGALAVTAAPVTVTADSQSRFYGAANPALTYTSSGLVNGDSLSGGLFTAADPTSNVGLYGITQGTLAASSNYAISYTGANLSVTAAPLTVTADAQSRLYGAANPALTYTSSGLVNGDSLSGGLFTAAGPTSNVGLYGITQGTLAASSNYAISYTGENLSVTAAPLTVTADAQSRLYGAANPALTYTSSGLVNGDSLSGGLFTAAGPTSNVGLYGITQGSLANSNYAISYIGANLSVTAAPLTVTADAQSRLYGAANPALTYTSSGLVNGDSLSGGLFTAAGPTSNVGIYSITQGTLAASSNYAISYTGANLSVTAAPLTVTADAQSRLYGAANPPLTYTSSGLVNGDSLSGSLFTAAGLTSNVGLYGITQGTLAASSNYAISYTGANLSVTAAPLTVTADAQSRLYGAANPALTYTSSGLVNGDGLSGSLFTAASPTSNVGIYGITQGSLANSNYAISYTGANLSVTAAPLTVTADAQSRLYGAANPALTYTSSGLVNGDSLSGSLFTAASPTSNVGIYGITQGSLANSNYAISYIGANLSVAAAPLSVTADAQSRFYGAANPALTYTSSGLLNGDSLSGSLFTAAGPTSNVGLYGITQGSLANSNYAISYIGANLSVTPAPLAVTANAQSRLYGVANPALTYVSSGLVNGDSLTGGLATNATIASSPGPYPILRGTLAASANYILSYAGANLIVTVPPTLPAFPSSLADLTPKIRPVIFPSYFATSFIDAANFNDVQFGERLSCDESKLFSAFEHYYRLDLSTIACVCSYQRNTYTVW</sequence>
<feature type="domain" description="MBG" evidence="1">
    <location>
        <begin position="404"/>
        <end position="475"/>
    </location>
</feature>
<evidence type="ECO:0000259" key="1">
    <source>
        <dbReference type="Pfam" id="PF18676"/>
    </source>
</evidence>
<comment type="caution">
    <text evidence="2">The sequence shown here is derived from an EMBL/GenBank/DDBJ whole genome shotgun (WGS) entry which is preliminary data.</text>
</comment>
<evidence type="ECO:0000313" key="3">
    <source>
        <dbReference type="Proteomes" id="UP000542353"/>
    </source>
</evidence>
<feature type="domain" description="MBG" evidence="1">
    <location>
        <begin position="174"/>
        <end position="245"/>
    </location>
</feature>
<proteinExistence type="predicted"/>
<dbReference type="Gene3D" id="3.30.160.710">
    <property type="match status" value="9"/>
</dbReference>
<name>A0A7W8DXI5_9BRAD</name>
<feature type="domain" description="MBG" evidence="1">
    <location>
        <begin position="251"/>
        <end position="321"/>
    </location>
</feature>
<organism evidence="2 3">
    <name type="scientific">Rhodopseudomonas rhenobacensis</name>
    <dbReference type="NCBI Taxonomy" id="87461"/>
    <lineage>
        <taxon>Bacteria</taxon>
        <taxon>Pseudomonadati</taxon>
        <taxon>Pseudomonadota</taxon>
        <taxon>Alphaproteobacteria</taxon>
        <taxon>Hyphomicrobiales</taxon>
        <taxon>Nitrobacteraceae</taxon>
        <taxon>Rhodopseudomonas</taxon>
    </lineage>
</organism>
<reference evidence="2 3" key="1">
    <citation type="submission" date="2020-08" db="EMBL/GenBank/DDBJ databases">
        <title>Genomic Encyclopedia of Type Strains, Phase IV (KMG-IV): sequencing the most valuable type-strain genomes for metagenomic binning, comparative biology and taxonomic classification.</title>
        <authorList>
            <person name="Goeker M."/>
        </authorList>
    </citation>
    <scope>NUCLEOTIDE SEQUENCE [LARGE SCALE GENOMIC DNA]</scope>
    <source>
        <strain evidence="2 3">DSM 12706</strain>
    </source>
</reference>
<feature type="domain" description="MBG" evidence="1">
    <location>
        <begin position="786"/>
        <end position="856"/>
    </location>
</feature>
<feature type="domain" description="MBG" evidence="1">
    <location>
        <begin position="634"/>
        <end position="704"/>
    </location>
</feature>
<dbReference type="AlphaFoldDB" id="A0A7W8DXI5"/>
<dbReference type="Proteomes" id="UP000542353">
    <property type="component" value="Unassembled WGS sequence"/>
</dbReference>
<accession>A0A7W8DXI5</accession>
<feature type="domain" description="MBG" evidence="1">
    <location>
        <begin position="93"/>
        <end position="167"/>
    </location>
</feature>
<feature type="domain" description="MBG" evidence="1">
    <location>
        <begin position="710"/>
        <end position="780"/>
    </location>
</feature>
<dbReference type="EMBL" id="JACHIH010000002">
    <property type="protein sequence ID" value="MBB5045767.1"/>
    <property type="molecule type" value="Genomic_DNA"/>
</dbReference>
<feature type="domain" description="MBG" evidence="1">
    <location>
        <begin position="328"/>
        <end position="398"/>
    </location>
</feature>
<dbReference type="Pfam" id="PF18676">
    <property type="entry name" value="MBG_2"/>
    <property type="match status" value="10"/>
</dbReference>
<protein>
    <recommendedName>
        <fullName evidence="1">MBG domain-containing protein</fullName>
    </recommendedName>
</protein>
<feature type="domain" description="MBG" evidence="1">
    <location>
        <begin position="481"/>
        <end position="552"/>
    </location>
</feature>
<keyword evidence="3" id="KW-1185">Reference proteome</keyword>
<evidence type="ECO:0000313" key="2">
    <source>
        <dbReference type="EMBL" id="MBB5045767.1"/>
    </source>
</evidence>
<feature type="domain" description="MBG" evidence="1">
    <location>
        <begin position="558"/>
        <end position="628"/>
    </location>
</feature>
<gene>
    <name evidence="2" type="ORF">HNR60_000502</name>
</gene>